<evidence type="ECO:0000256" key="1">
    <source>
        <dbReference type="SAM" id="MobiDB-lite"/>
    </source>
</evidence>
<reference evidence="2" key="1">
    <citation type="journal article" date="2015" name="Nature">
        <title>Complex archaea that bridge the gap between prokaryotes and eukaryotes.</title>
        <authorList>
            <person name="Spang A."/>
            <person name="Saw J.H."/>
            <person name="Jorgensen S.L."/>
            <person name="Zaremba-Niedzwiedzka K."/>
            <person name="Martijn J."/>
            <person name="Lind A.E."/>
            <person name="van Eijk R."/>
            <person name="Schleper C."/>
            <person name="Guy L."/>
            <person name="Ettema T.J."/>
        </authorList>
    </citation>
    <scope>NUCLEOTIDE SEQUENCE</scope>
</reference>
<dbReference type="AlphaFoldDB" id="A0A0F9M9S6"/>
<protein>
    <submittedName>
        <fullName evidence="2">Uncharacterized protein</fullName>
    </submittedName>
</protein>
<dbReference type="EMBL" id="LAZR01009305">
    <property type="protein sequence ID" value="KKM73425.1"/>
    <property type="molecule type" value="Genomic_DNA"/>
</dbReference>
<gene>
    <name evidence="2" type="ORF">LCGC14_1410620</name>
</gene>
<organism evidence="2">
    <name type="scientific">marine sediment metagenome</name>
    <dbReference type="NCBI Taxonomy" id="412755"/>
    <lineage>
        <taxon>unclassified sequences</taxon>
        <taxon>metagenomes</taxon>
        <taxon>ecological metagenomes</taxon>
    </lineage>
</organism>
<evidence type="ECO:0000313" key="2">
    <source>
        <dbReference type="EMBL" id="KKM73425.1"/>
    </source>
</evidence>
<sequence>MPNPNKTYTINFNLVLDDHTDAMLIRLAADLSFQKPTSAAPRFRTGTRWPTAALRSAPTNKSAVARTLIFTLRSPYRLPNRQEEAHMTSPPQTKGAHAHHAN</sequence>
<comment type="caution">
    <text evidence="2">The sequence shown here is derived from an EMBL/GenBank/DDBJ whole genome shotgun (WGS) entry which is preliminary data.</text>
</comment>
<proteinExistence type="predicted"/>
<name>A0A0F9M9S6_9ZZZZ</name>
<feature type="region of interest" description="Disordered" evidence="1">
    <location>
        <begin position="75"/>
        <end position="102"/>
    </location>
</feature>
<accession>A0A0F9M9S6</accession>